<evidence type="ECO:0000256" key="7">
    <source>
        <dbReference type="SAM" id="Phobius"/>
    </source>
</evidence>
<dbReference type="STRING" id="1408163.A0A0F4YRQ6"/>
<dbReference type="FunFam" id="1.20.1740.10:FF:000006">
    <property type="entry name" value="General amino acid permease"/>
    <property type="match status" value="1"/>
</dbReference>
<evidence type="ECO:0000256" key="6">
    <source>
        <dbReference type="ARBA" id="ARBA00023136"/>
    </source>
</evidence>
<keyword evidence="3 7" id="KW-0812">Transmembrane</keyword>
<evidence type="ECO:0000256" key="4">
    <source>
        <dbReference type="ARBA" id="ARBA00022970"/>
    </source>
</evidence>
<proteinExistence type="predicted"/>
<dbReference type="PANTHER" id="PTHR43341:SF36">
    <property type="entry name" value="PROLINE-SPECIFIC PERMEASE"/>
    <property type="match status" value="1"/>
</dbReference>
<feature type="domain" description="Amino acid permease/ SLC12A" evidence="8">
    <location>
        <begin position="46"/>
        <end position="527"/>
    </location>
</feature>
<feature type="transmembrane region" description="Helical" evidence="7">
    <location>
        <begin position="206"/>
        <end position="224"/>
    </location>
</feature>
<evidence type="ECO:0000259" key="8">
    <source>
        <dbReference type="Pfam" id="PF00324"/>
    </source>
</evidence>
<feature type="transmembrane region" description="Helical" evidence="7">
    <location>
        <begin position="397"/>
        <end position="417"/>
    </location>
</feature>
<keyword evidence="2" id="KW-0813">Transport</keyword>
<dbReference type="InterPro" id="IPR050524">
    <property type="entry name" value="APC_YAT"/>
</dbReference>
<dbReference type="GO" id="GO:0016020">
    <property type="term" value="C:membrane"/>
    <property type="evidence" value="ECO:0007669"/>
    <property type="project" value="UniProtKB-SubCell"/>
</dbReference>
<dbReference type="OrthoDB" id="3900342at2759"/>
<feature type="transmembrane region" description="Helical" evidence="7">
    <location>
        <begin position="423"/>
        <end position="447"/>
    </location>
</feature>
<sequence>MTVSGTPKAMEEAKIELQQTDYPPVWKGEVNGVNAGQTHRGLTSRHIQFLALGGCIGTGLFVGSGATLSTVGPAPLFMGYLAMSTVVWAIMNVLGEMSTYMPVKGVSVPYLVNRFTEPSLGFADTIIGRRKYLASIGVIQLIGVRYSFSMLIASEVTAASLVIEYWTTEVPVAVWITIILAVILILNIIAVSFFGEAEFWFASIKIITIIGLIILGIVLFFGGGPNHDRLGFRYWNNPGAFKPYLVDGDTGRFLAFWTAFIKSGFAFIFSPELITTAAGEAASPRRNIPKATRRFIYRLMAFYILGTLVIGVTVAYNDPNLLSGVQNSSSNAGASPFVIGIQNAGIKGLNHVINAAILTSAWSSGNSWLFAGSRTLYSLACAGQAPKIFAVCNRKGIPYVAVLCTFAIGCLSYLNVSSSGANVFYWFTNITTVGGFISWIVLLIAYLRFRGAMQFNGMLGRLPFKTPLQPYTTYYALLIVSLLALTNGYAVFFPGNFTASGFLVSYIVFAIFLALYLGHKLWFRTPWLMKVSEIDVVSGVDEIDRMTEEDQERVPRNWLERFWFWLA</sequence>
<feature type="transmembrane region" description="Helical" evidence="7">
    <location>
        <begin position="295"/>
        <end position="316"/>
    </location>
</feature>
<gene>
    <name evidence="9" type="ORF">T310_5069</name>
</gene>
<feature type="transmembrane region" description="Helical" evidence="7">
    <location>
        <begin position="49"/>
        <end position="68"/>
    </location>
</feature>
<dbReference type="PANTHER" id="PTHR43341">
    <property type="entry name" value="AMINO ACID PERMEASE"/>
    <property type="match status" value="1"/>
</dbReference>
<evidence type="ECO:0000256" key="5">
    <source>
        <dbReference type="ARBA" id="ARBA00022989"/>
    </source>
</evidence>
<protein>
    <recommendedName>
        <fullName evidence="8">Amino acid permease/ SLC12A domain-containing protein</fullName>
    </recommendedName>
</protein>
<dbReference type="Pfam" id="PF00324">
    <property type="entry name" value="AA_permease"/>
    <property type="match status" value="1"/>
</dbReference>
<keyword evidence="10" id="KW-1185">Reference proteome</keyword>
<keyword evidence="4" id="KW-0029">Amino-acid transport</keyword>
<accession>A0A0F4YRQ6</accession>
<evidence type="ECO:0000256" key="3">
    <source>
        <dbReference type="ARBA" id="ARBA00022692"/>
    </source>
</evidence>
<evidence type="ECO:0000313" key="10">
    <source>
        <dbReference type="Proteomes" id="UP000053958"/>
    </source>
</evidence>
<dbReference type="Gene3D" id="1.20.1740.10">
    <property type="entry name" value="Amino acid/polyamine transporter I"/>
    <property type="match status" value="1"/>
</dbReference>
<evidence type="ECO:0000256" key="2">
    <source>
        <dbReference type="ARBA" id="ARBA00022448"/>
    </source>
</evidence>
<keyword evidence="5 7" id="KW-1133">Transmembrane helix</keyword>
<feature type="transmembrane region" description="Helical" evidence="7">
    <location>
        <begin position="74"/>
        <end position="94"/>
    </location>
</feature>
<dbReference type="GeneID" id="25317416"/>
<keyword evidence="6 7" id="KW-0472">Membrane</keyword>
<dbReference type="InterPro" id="IPR004841">
    <property type="entry name" value="AA-permease/SLC12A_dom"/>
</dbReference>
<feature type="transmembrane region" description="Helical" evidence="7">
    <location>
        <begin position="468"/>
        <end position="491"/>
    </location>
</feature>
<dbReference type="Proteomes" id="UP000053958">
    <property type="component" value="Unassembled WGS sequence"/>
</dbReference>
<feature type="transmembrane region" description="Helical" evidence="7">
    <location>
        <begin position="172"/>
        <end position="194"/>
    </location>
</feature>
<dbReference type="AlphaFoldDB" id="A0A0F4YRQ6"/>
<feature type="transmembrane region" description="Helical" evidence="7">
    <location>
        <begin position="132"/>
        <end position="152"/>
    </location>
</feature>
<dbReference type="RefSeq" id="XP_013327541.1">
    <property type="nucleotide sequence ID" value="XM_013472087.1"/>
</dbReference>
<dbReference type="GO" id="GO:0015171">
    <property type="term" value="F:amino acid transmembrane transporter activity"/>
    <property type="evidence" value="ECO:0007669"/>
    <property type="project" value="TreeGrafter"/>
</dbReference>
<dbReference type="PIRSF" id="PIRSF006060">
    <property type="entry name" value="AA_transporter"/>
    <property type="match status" value="1"/>
</dbReference>
<comment type="subcellular location">
    <subcellularLocation>
        <location evidence="1">Membrane</location>
        <topology evidence="1">Multi-pass membrane protein</topology>
    </subcellularLocation>
</comment>
<comment type="caution">
    <text evidence="9">The sequence shown here is derived from an EMBL/GenBank/DDBJ whole genome shotgun (WGS) entry which is preliminary data.</text>
</comment>
<organism evidence="9 10">
    <name type="scientific">Rasamsonia emersonii (strain ATCC 16479 / CBS 393.64 / IMI 116815)</name>
    <dbReference type="NCBI Taxonomy" id="1408163"/>
    <lineage>
        <taxon>Eukaryota</taxon>
        <taxon>Fungi</taxon>
        <taxon>Dikarya</taxon>
        <taxon>Ascomycota</taxon>
        <taxon>Pezizomycotina</taxon>
        <taxon>Eurotiomycetes</taxon>
        <taxon>Eurotiomycetidae</taxon>
        <taxon>Eurotiales</taxon>
        <taxon>Trichocomaceae</taxon>
        <taxon>Rasamsonia</taxon>
    </lineage>
</organism>
<name>A0A0F4YRQ6_RASE3</name>
<feature type="transmembrane region" description="Helical" evidence="7">
    <location>
        <begin position="497"/>
        <end position="517"/>
    </location>
</feature>
<evidence type="ECO:0000256" key="1">
    <source>
        <dbReference type="ARBA" id="ARBA00004141"/>
    </source>
</evidence>
<reference evidence="9 10" key="1">
    <citation type="submission" date="2015-04" db="EMBL/GenBank/DDBJ databases">
        <authorList>
            <person name="Heijne W.H."/>
            <person name="Fedorova N.D."/>
            <person name="Nierman W.C."/>
            <person name="Vollebregt A.W."/>
            <person name="Zhao Z."/>
            <person name="Wu L."/>
            <person name="Kumar M."/>
            <person name="Stam H."/>
            <person name="van den Berg M.A."/>
            <person name="Pel H.J."/>
        </authorList>
    </citation>
    <scope>NUCLEOTIDE SEQUENCE [LARGE SCALE GENOMIC DNA]</scope>
    <source>
        <strain evidence="9 10">CBS 393.64</strain>
    </source>
</reference>
<evidence type="ECO:0000313" key="9">
    <source>
        <dbReference type="EMBL" id="KKA20929.1"/>
    </source>
</evidence>
<feature type="transmembrane region" description="Helical" evidence="7">
    <location>
        <begin position="254"/>
        <end position="274"/>
    </location>
</feature>
<dbReference type="EMBL" id="LASV01000218">
    <property type="protein sequence ID" value="KKA20929.1"/>
    <property type="molecule type" value="Genomic_DNA"/>
</dbReference>